<protein>
    <submittedName>
        <fullName evidence="1">Uncharacterized protein</fullName>
    </submittedName>
</protein>
<proteinExistence type="predicted"/>
<reference evidence="1" key="1">
    <citation type="submission" date="2018-05" db="EMBL/GenBank/DDBJ databases">
        <authorList>
            <person name="Lanie J.A."/>
            <person name="Ng W.-L."/>
            <person name="Kazmierczak K.M."/>
            <person name="Andrzejewski T.M."/>
            <person name="Davidsen T.M."/>
            <person name="Wayne K.J."/>
            <person name="Tettelin H."/>
            <person name="Glass J.I."/>
            <person name="Rusch D."/>
            <person name="Podicherti R."/>
            <person name="Tsui H.-C.T."/>
            <person name="Winkler M.E."/>
        </authorList>
    </citation>
    <scope>NUCLEOTIDE SEQUENCE</scope>
</reference>
<organism evidence="1">
    <name type="scientific">marine metagenome</name>
    <dbReference type="NCBI Taxonomy" id="408172"/>
    <lineage>
        <taxon>unclassified sequences</taxon>
        <taxon>metagenomes</taxon>
        <taxon>ecological metagenomes</taxon>
    </lineage>
</organism>
<gene>
    <name evidence="1" type="ORF">METZ01_LOCUS207966</name>
</gene>
<dbReference type="EMBL" id="UINC01046728">
    <property type="protein sequence ID" value="SVB55112.1"/>
    <property type="molecule type" value="Genomic_DNA"/>
</dbReference>
<evidence type="ECO:0000313" key="1">
    <source>
        <dbReference type="EMBL" id="SVB55112.1"/>
    </source>
</evidence>
<name>A0A382EXQ5_9ZZZZ</name>
<accession>A0A382EXQ5</accession>
<dbReference type="AlphaFoldDB" id="A0A382EXQ5"/>
<sequence>MQPSLLDKTTTGFFLILGLNNLSQET</sequence>